<feature type="transmembrane region" description="Helical" evidence="2">
    <location>
        <begin position="27"/>
        <end position="45"/>
    </location>
</feature>
<evidence type="ECO:0000256" key="2">
    <source>
        <dbReference type="SAM" id="Phobius"/>
    </source>
</evidence>
<evidence type="ECO:0000313" key="4">
    <source>
        <dbReference type="EMBL" id="VDD76977.1"/>
    </source>
</evidence>
<reference evidence="4 5" key="1">
    <citation type="submission" date="2018-10" db="EMBL/GenBank/DDBJ databases">
        <authorList>
            <consortium name="Pathogen Informatics"/>
        </authorList>
    </citation>
    <scope>NUCLEOTIDE SEQUENCE [LARGE SCALE GENOMIC DNA]</scope>
</reference>
<feature type="transmembrane region" description="Helical" evidence="2">
    <location>
        <begin position="57"/>
        <end position="77"/>
    </location>
</feature>
<dbReference type="WBParaSite" id="MCU_009938-RA">
    <property type="protein sequence ID" value="MCU_009938-RA"/>
    <property type="gene ID" value="MCU_009938"/>
</dbReference>
<dbReference type="InterPro" id="IPR040187">
    <property type="entry name" value="OCAD1/2"/>
</dbReference>
<dbReference type="OrthoDB" id="10003372at2759"/>
<accession>A0A0R3U804</accession>
<sequence length="215" mass="24078">MNKPDACPPELSMEDLATFRRCRKESFWRGSVPMIIGASFAVGFAQSRGFFANRPRLLIPSYILAGLFGYIGGKVSYIGKCKRMFLELNDSRVKDFLLGNQPRMPFPQPPNFSSASGWSRQGDDGPILVDTPTTPQRGSGKPECPLTYADRRKYYGQKHLQPQQPSPPPSSQQDDSMAPPQLPSQSPSNPSSSEYFNTERPLSSFMSDDEYRPRD</sequence>
<proteinExistence type="predicted"/>
<evidence type="ECO:0000313" key="5">
    <source>
        <dbReference type="Proteomes" id="UP000267029"/>
    </source>
</evidence>
<dbReference type="PANTHER" id="PTHR13336">
    <property type="entry name" value="OVARIAN CARCINOMA IMMUNOREACTIVE ANTIGEN"/>
    <property type="match status" value="1"/>
</dbReference>
<dbReference type="EMBL" id="UXSR01000580">
    <property type="protein sequence ID" value="VDD76977.1"/>
    <property type="molecule type" value="Genomic_DNA"/>
</dbReference>
<keyword evidence="2" id="KW-1133">Transmembrane helix</keyword>
<evidence type="ECO:0000313" key="6">
    <source>
        <dbReference type="WBParaSite" id="MCU_009938-RA"/>
    </source>
</evidence>
<feature type="compositionally biased region" description="Polar residues" evidence="1">
    <location>
        <begin position="194"/>
        <end position="206"/>
    </location>
</feature>
<keyword evidence="2" id="KW-0472">Membrane</keyword>
<dbReference type="Proteomes" id="UP000267029">
    <property type="component" value="Unassembled WGS sequence"/>
</dbReference>
<name>A0A0R3U804_MESCO</name>
<organism evidence="6">
    <name type="scientific">Mesocestoides corti</name>
    <name type="common">Flatworm</name>
    <dbReference type="NCBI Taxonomy" id="53468"/>
    <lineage>
        <taxon>Eukaryota</taxon>
        <taxon>Metazoa</taxon>
        <taxon>Spiralia</taxon>
        <taxon>Lophotrochozoa</taxon>
        <taxon>Platyhelminthes</taxon>
        <taxon>Cestoda</taxon>
        <taxon>Eucestoda</taxon>
        <taxon>Cyclophyllidea</taxon>
        <taxon>Mesocestoididae</taxon>
        <taxon>Mesocestoides</taxon>
    </lineage>
</organism>
<dbReference type="PANTHER" id="PTHR13336:SF3">
    <property type="entry name" value="OCIA DOMAIN-CONTAINING PROTEIN 1"/>
    <property type="match status" value="1"/>
</dbReference>
<reference evidence="6" key="2">
    <citation type="submission" date="2019-11" db="UniProtKB">
        <authorList>
            <consortium name="WormBaseParasite"/>
        </authorList>
    </citation>
    <scope>IDENTIFICATION</scope>
</reference>
<protein>
    <submittedName>
        <fullName evidence="6">OCIA domain-containing protein</fullName>
    </submittedName>
</protein>
<dbReference type="InterPro" id="IPR009764">
    <property type="entry name" value="OCIA_dom"/>
</dbReference>
<evidence type="ECO:0000259" key="3">
    <source>
        <dbReference type="Pfam" id="PF07051"/>
    </source>
</evidence>
<feature type="domain" description="OCIA" evidence="3">
    <location>
        <begin position="12"/>
        <end position="91"/>
    </location>
</feature>
<dbReference type="STRING" id="53468.A0A0R3U804"/>
<keyword evidence="2" id="KW-0812">Transmembrane</keyword>
<dbReference type="AlphaFoldDB" id="A0A0R3U804"/>
<feature type="region of interest" description="Disordered" evidence="1">
    <location>
        <begin position="99"/>
        <end position="215"/>
    </location>
</feature>
<dbReference type="GO" id="GO:0005768">
    <property type="term" value="C:endosome"/>
    <property type="evidence" value="ECO:0007669"/>
    <property type="project" value="TreeGrafter"/>
</dbReference>
<keyword evidence="5" id="KW-1185">Reference proteome</keyword>
<gene>
    <name evidence="4" type="ORF">MCOS_LOCUS2980</name>
</gene>
<feature type="compositionally biased region" description="Low complexity" evidence="1">
    <location>
        <begin position="171"/>
        <end position="193"/>
    </location>
</feature>
<evidence type="ECO:0000256" key="1">
    <source>
        <dbReference type="SAM" id="MobiDB-lite"/>
    </source>
</evidence>
<dbReference type="Pfam" id="PF07051">
    <property type="entry name" value="OCIA"/>
    <property type="match status" value="1"/>
</dbReference>